<feature type="chain" id="PRO_5044278956" evidence="1">
    <location>
        <begin position="22"/>
        <end position="482"/>
    </location>
</feature>
<dbReference type="AlphaFoldDB" id="A0AB33ING5"/>
<feature type="signal peptide" evidence="1">
    <location>
        <begin position="1"/>
        <end position="21"/>
    </location>
</feature>
<reference evidence="2" key="1">
    <citation type="submission" date="2024-07" db="EMBL/GenBank/DDBJ databases">
        <title>Complete genome sequence of Prevotella sp. YM-2024 GTC17253.</title>
        <authorList>
            <person name="Hayashi M."/>
            <person name="Muto Y."/>
            <person name="Tanaka K."/>
            <person name="Niwa H."/>
        </authorList>
    </citation>
    <scope>NUCLEOTIDE SEQUENCE</scope>
    <source>
        <strain evidence="2">GTC17253</strain>
    </source>
</reference>
<proteinExistence type="predicted"/>
<organism evidence="2">
    <name type="scientific">Prevotella sp. GTC17253</name>
    <dbReference type="NCBI Taxonomy" id="3236793"/>
    <lineage>
        <taxon>Bacteria</taxon>
        <taxon>Pseudomonadati</taxon>
        <taxon>Bacteroidota</taxon>
        <taxon>Bacteroidia</taxon>
        <taxon>Bacteroidales</taxon>
        <taxon>Prevotellaceae</taxon>
        <taxon>Prevotella</taxon>
    </lineage>
</organism>
<accession>A0AB33ING5</accession>
<protein>
    <submittedName>
        <fullName evidence="2">Uncharacterized protein</fullName>
    </submittedName>
</protein>
<name>A0AB33ING5_9BACT</name>
<keyword evidence="1" id="KW-0732">Signal</keyword>
<dbReference type="EMBL" id="AP035785">
    <property type="protein sequence ID" value="BFO70974.1"/>
    <property type="molecule type" value="Genomic_DNA"/>
</dbReference>
<sequence>MKKLFLLIYVALLGSIGCSFAQVTGRLEFSAKDDYEGENIVPMEEKGLMVQSFAKDSKDGKRYFKMQFFSTSMQPVCTDSVLVDKRMYIHSNIFDDGVLYSVLRERSGEFAILAFDAKTHRVKMTEGEYAKKGSMRNIQIVNGHAVFSSTVKKLERVGIIDMKTGDCKYADIHFDGVKDKNVFILETQVIDGIVYAFVRAEREVYLSRIDMQGKQLGATLLTKDIEQELVSASISKVGSKYFVTGTYATKKVGSQGIYFGELADWKFSFLKFYNYLDLKHFTDYLSARAQKKIERKKEKKAKEGKEYTRNYFMASHKIMSDNKDYFYLGEAYYPTYRMVKVGTGWIQEFDGYAYTHAILVKFNPQGEVIWDNSVEMEPRTKPFYVKRFISASLSNAGAKMLFADKKRIVMKLFNNQSGEVIKERTEEVIETDNEDEKVKKGKYSDSSHWYGDNFLVYGTHVVKNTQTGDRRKVVYVNKYTIK</sequence>
<evidence type="ECO:0000313" key="2">
    <source>
        <dbReference type="EMBL" id="BFO70974.1"/>
    </source>
</evidence>
<dbReference type="PROSITE" id="PS51257">
    <property type="entry name" value="PROKAR_LIPOPROTEIN"/>
    <property type="match status" value="1"/>
</dbReference>
<gene>
    <name evidence="2" type="ORF">GTC17253_09400</name>
</gene>
<evidence type="ECO:0000256" key="1">
    <source>
        <dbReference type="SAM" id="SignalP"/>
    </source>
</evidence>